<name>A0AC34QHL3_9BILA</name>
<evidence type="ECO:0000313" key="1">
    <source>
        <dbReference type="Proteomes" id="UP000887576"/>
    </source>
</evidence>
<proteinExistence type="predicted"/>
<dbReference type="WBParaSite" id="JU765_v2.g16408.t1">
    <property type="protein sequence ID" value="JU765_v2.g16408.t1"/>
    <property type="gene ID" value="JU765_v2.g16408"/>
</dbReference>
<protein>
    <submittedName>
        <fullName evidence="2">Polycomb protein VEFS-Box domain-containing protein</fullName>
    </submittedName>
</protein>
<evidence type="ECO:0000313" key="2">
    <source>
        <dbReference type="WBParaSite" id="JU765_v2.g16408.t1"/>
    </source>
</evidence>
<organism evidence="1 2">
    <name type="scientific">Panagrolaimus sp. JU765</name>
    <dbReference type="NCBI Taxonomy" id="591449"/>
    <lineage>
        <taxon>Eukaryota</taxon>
        <taxon>Metazoa</taxon>
        <taxon>Ecdysozoa</taxon>
        <taxon>Nematoda</taxon>
        <taxon>Chromadorea</taxon>
        <taxon>Rhabditida</taxon>
        <taxon>Tylenchina</taxon>
        <taxon>Panagrolaimomorpha</taxon>
        <taxon>Panagrolaimoidea</taxon>
        <taxon>Panagrolaimidae</taxon>
        <taxon>Panagrolaimus</taxon>
    </lineage>
</organism>
<reference evidence="2" key="1">
    <citation type="submission" date="2022-11" db="UniProtKB">
        <authorList>
            <consortium name="WormBaseParasite"/>
        </authorList>
    </citation>
    <scope>IDENTIFICATION</scope>
</reference>
<sequence length="975" mass="113289">MEENKKRPVRIGSYQGSYLEIPLADNDDDSYGGRVYMGIYPSLAAEKNAREKNKERENTHLPTSGQRSSCSKIATTTQFLTNEKCLNSPKLIVNDSFSFQTSLSTTRQMPSYFKKSDSLPPFGESQQPSTSKGHNLDNILNTLSLKRQRLRKLKPDDGSNSRQKQLDWHDRLKEMYGSVEKARNRPWMTTEEKEVLATMPENTKLTDKFSCQNWDFEVKKKDDALFQLPKDDGLDTEISKQLQFIRDSLSLYRTMNLPHGQSNSRRPLFLPFLRRNLRYNNFVPMAQKPLMLDFEKIQQTPKIIAESSENTESECSEQDLSIKLLSIKHNLLPVGYNASVTFFHTRYSYNTKKFLPISKIDSSTFIMEIAEEIQAVNIDLPPELDFDENDPSDIFILLRVVFFDPAKEIGVNQSRNLRNVPARLAGQCERAREAERHGKKHGQRMRESRDGDIAMFGAFQLTKKVDDGWSYCCGTTSLILIETEKLGINPNATLWQKDGSIVYRLIALGRKYHTNPFVYMEIVNGEDDDSVISLETRRLRKQKRKSNGSESSYVTACDELPASDEYEFNYSLPTMMIYQLSLDFMYQPDPLAPEKRIVTGFNTIVEENVPENIEKIHKERKAESEPKELLPMHKQALAIMDQQAPLPKMFSYHVTRAPGWCIFCEIHCKNLFALMWHLKTCHSRFEYVYRSAIEYKPGHFLPGFVMHKAPVDEDMYWHHRKSGICAKYNRLWPHKFKLEGSFITPCNFLFKNIVDTLQDIAPILSLKDEFNKWGPRPINYEYTVHGRLVKLLPGWMAEKMQRELNDIVDLDDLEIVFMLIWNDFLFHYGPIAGKETNVYRLCRLFIELRRQEITDYHLETVTLILVTYFVEQKILSTEELYDLIMRLNKNYDPFTDILHPLSVNEKLKTQAFMKKEAVKAERLKRKRPKKVYGKSSISLRRRCTEEALSTDASRCTSKESSFEIDDNGEDGNCNF</sequence>
<dbReference type="Proteomes" id="UP000887576">
    <property type="component" value="Unplaced"/>
</dbReference>
<accession>A0AC34QHL3</accession>